<sequence>MPAIDVQAIIKRAYIDDTFRIGLMRDFSGTVKSYHLELTKEEEKELSGIDWENFGTLVGGGGTWVHIYKSLA</sequence>
<dbReference type="Proteomes" id="UP001209535">
    <property type="component" value="Unassembled WGS sequence"/>
</dbReference>
<dbReference type="EMBL" id="JAOVQO010000014">
    <property type="protein sequence ID" value="MCU9849353.1"/>
    <property type="molecule type" value="Genomic_DNA"/>
</dbReference>
<organism evidence="1 2">
    <name type="scientific">Albidovulum salinarum</name>
    <dbReference type="NCBI Taxonomy" id="2984153"/>
    <lineage>
        <taxon>Bacteria</taxon>
        <taxon>Pseudomonadati</taxon>
        <taxon>Pseudomonadota</taxon>
        <taxon>Alphaproteobacteria</taxon>
        <taxon>Rhodobacterales</taxon>
        <taxon>Paracoccaceae</taxon>
        <taxon>Albidovulum</taxon>
    </lineage>
</organism>
<protein>
    <submittedName>
        <fullName evidence="1">Uncharacterized protein</fullName>
    </submittedName>
</protein>
<gene>
    <name evidence="1" type="ORF">OEZ60_15225</name>
</gene>
<keyword evidence="2" id="KW-1185">Reference proteome</keyword>
<name>A0ABT2X612_9RHOB</name>
<comment type="caution">
    <text evidence="1">The sequence shown here is derived from an EMBL/GenBank/DDBJ whole genome shotgun (WGS) entry which is preliminary data.</text>
</comment>
<proteinExistence type="predicted"/>
<dbReference type="RefSeq" id="WP_263337944.1">
    <property type="nucleotide sequence ID" value="NZ_JAOVQO010000014.1"/>
</dbReference>
<evidence type="ECO:0000313" key="2">
    <source>
        <dbReference type="Proteomes" id="UP001209535"/>
    </source>
</evidence>
<reference evidence="1 2" key="1">
    <citation type="submission" date="2022-10" db="EMBL/GenBank/DDBJ databases">
        <title>Defluviimonas sp. nov., isolated from ocean surface sediments.</title>
        <authorList>
            <person name="He W."/>
            <person name="Wang L."/>
            <person name="Zhang D.-F."/>
        </authorList>
    </citation>
    <scope>NUCLEOTIDE SEQUENCE [LARGE SCALE GENOMIC DNA]</scope>
    <source>
        <strain evidence="1 2">WL0024</strain>
    </source>
</reference>
<accession>A0ABT2X612</accession>
<evidence type="ECO:0000313" key="1">
    <source>
        <dbReference type="EMBL" id="MCU9849353.1"/>
    </source>
</evidence>